<dbReference type="RefSeq" id="WP_169658076.1">
    <property type="nucleotide sequence ID" value="NZ_JABANE010000049.1"/>
</dbReference>
<dbReference type="EMBL" id="JABANE010000049">
    <property type="protein sequence ID" value="NME69820.1"/>
    <property type="molecule type" value="Genomic_DNA"/>
</dbReference>
<dbReference type="PROSITE" id="PS50042">
    <property type="entry name" value="CNMP_BINDING_3"/>
    <property type="match status" value="1"/>
</dbReference>
<accession>A0A7X9XAM1</accession>
<dbReference type="InterPro" id="IPR000595">
    <property type="entry name" value="cNMP-bd_dom"/>
</dbReference>
<dbReference type="CDD" id="cd00038">
    <property type="entry name" value="CAP_ED"/>
    <property type="match status" value="1"/>
</dbReference>
<evidence type="ECO:0000313" key="2">
    <source>
        <dbReference type="EMBL" id="NME69820.1"/>
    </source>
</evidence>
<sequence length="196" mass="22854">MKKDFFNYCNAISNEIEAEALDKLFNCFHRRSLMKDDYFSKKGEYAQKVGFLLNGVIRAFYLNEQGKEYNKQFFVGPSLIGAYTSLLTKTPNLIPQQALTDCEILEADYQQIEKLYSQHHSLERLGRKISEHYFLEKEKKELEMGLLEGEERYTIFQKDFPNLEQQIPQFHIASYLGISATQLSRIRKGILKSGVD</sequence>
<dbReference type="InterPro" id="IPR018490">
    <property type="entry name" value="cNMP-bd_dom_sf"/>
</dbReference>
<keyword evidence="3" id="KW-1185">Reference proteome</keyword>
<dbReference type="SUPFAM" id="SSF51206">
    <property type="entry name" value="cAMP-binding domain-like"/>
    <property type="match status" value="1"/>
</dbReference>
<gene>
    <name evidence="2" type="ORF">HHU12_17725</name>
</gene>
<evidence type="ECO:0000313" key="3">
    <source>
        <dbReference type="Proteomes" id="UP000576082"/>
    </source>
</evidence>
<dbReference type="Proteomes" id="UP000576082">
    <property type="component" value="Unassembled WGS sequence"/>
</dbReference>
<evidence type="ECO:0000259" key="1">
    <source>
        <dbReference type="PROSITE" id="PS50042"/>
    </source>
</evidence>
<dbReference type="Pfam" id="PF00027">
    <property type="entry name" value="cNMP_binding"/>
    <property type="match status" value="1"/>
</dbReference>
<organism evidence="2 3">
    <name type="scientific">Flammeovirga aprica JL-4</name>
    <dbReference type="NCBI Taxonomy" id="694437"/>
    <lineage>
        <taxon>Bacteria</taxon>
        <taxon>Pseudomonadati</taxon>
        <taxon>Bacteroidota</taxon>
        <taxon>Cytophagia</taxon>
        <taxon>Cytophagales</taxon>
        <taxon>Flammeovirgaceae</taxon>
        <taxon>Flammeovirga</taxon>
    </lineage>
</organism>
<dbReference type="Gene3D" id="2.60.120.10">
    <property type="entry name" value="Jelly Rolls"/>
    <property type="match status" value="1"/>
</dbReference>
<feature type="domain" description="Cyclic nucleotide-binding" evidence="1">
    <location>
        <begin position="12"/>
        <end position="115"/>
    </location>
</feature>
<dbReference type="AlphaFoldDB" id="A0A7X9XAM1"/>
<reference evidence="2 3" key="1">
    <citation type="submission" date="2020-04" db="EMBL/GenBank/DDBJ databases">
        <title>Flammeovirga sp. SR4, a novel species isolated from seawater.</title>
        <authorList>
            <person name="Wang X."/>
        </authorList>
    </citation>
    <scope>NUCLEOTIDE SEQUENCE [LARGE SCALE GENOMIC DNA]</scope>
    <source>
        <strain evidence="2 3">ATCC 23126</strain>
    </source>
</reference>
<proteinExistence type="predicted"/>
<comment type="caution">
    <text evidence="2">The sequence shown here is derived from an EMBL/GenBank/DDBJ whole genome shotgun (WGS) entry which is preliminary data.</text>
</comment>
<name>A0A7X9XAM1_9BACT</name>
<protein>
    <submittedName>
        <fullName evidence="2">Crp/Fnr family transcriptional regulator</fullName>
    </submittedName>
</protein>
<dbReference type="InterPro" id="IPR014710">
    <property type="entry name" value="RmlC-like_jellyroll"/>
</dbReference>